<evidence type="ECO:0000256" key="1">
    <source>
        <dbReference type="SAM" id="MobiDB-lite"/>
    </source>
</evidence>
<feature type="region of interest" description="Disordered" evidence="1">
    <location>
        <begin position="61"/>
        <end position="81"/>
    </location>
</feature>
<evidence type="ECO:0000313" key="3">
    <source>
        <dbReference type="Proteomes" id="UP001626536"/>
    </source>
</evidence>
<keyword evidence="3" id="KW-1185">Reference proteome</keyword>
<reference evidence="2 3" key="1">
    <citation type="submission" date="2023-10" db="EMBL/GenBank/DDBJ databases">
        <title>Novel methanotroph of the genus Methylocapsa from a subarctic wetland.</title>
        <authorList>
            <person name="Belova S.E."/>
            <person name="Oshkin I.Y."/>
            <person name="Miroshnikov K."/>
            <person name="Dedysh S.N."/>
        </authorList>
    </citation>
    <scope>NUCLEOTIDE SEQUENCE [LARGE SCALE GENOMIC DNA]</scope>
    <source>
        <strain evidence="2 3">RX1</strain>
    </source>
</reference>
<gene>
    <name evidence="2" type="ORF">RZS28_17090</name>
</gene>
<sequence length="81" mass="8508">MQAHDFLSLARNIPYAHDGEAVDRAASYFEMASVQAGDGEAEGFAATAQFGDAAIETLRGVRRQPGPEGQRAARAGGISDK</sequence>
<dbReference type="EMBL" id="CP136862">
    <property type="protein sequence ID" value="WOJ89485.1"/>
    <property type="molecule type" value="Genomic_DNA"/>
</dbReference>
<name>A0ABZ0HRE8_9HYPH</name>
<proteinExistence type="predicted"/>
<accession>A0ABZ0HRE8</accession>
<evidence type="ECO:0000313" key="2">
    <source>
        <dbReference type="EMBL" id="WOJ89485.1"/>
    </source>
</evidence>
<dbReference type="Proteomes" id="UP001626536">
    <property type="component" value="Chromosome"/>
</dbReference>
<protein>
    <submittedName>
        <fullName evidence="2">Uncharacterized protein</fullName>
    </submittedName>
</protein>
<organism evidence="2 3">
    <name type="scientific">Methylocapsa polymorpha</name>
    <dbReference type="NCBI Taxonomy" id="3080828"/>
    <lineage>
        <taxon>Bacteria</taxon>
        <taxon>Pseudomonadati</taxon>
        <taxon>Pseudomonadota</taxon>
        <taxon>Alphaproteobacteria</taxon>
        <taxon>Hyphomicrobiales</taxon>
        <taxon>Beijerinckiaceae</taxon>
        <taxon>Methylocapsa</taxon>
    </lineage>
</organism>